<evidence type="ECO:0000256" key="3">
    <source>
        <dbReference type="ARBA" id="ARBA00012891"/>
    </source>
</evidence>
<evidence type="ECO:0000256" key="2">
    <source>
        <dbReference type="ARBA" id="ARBA00006645"/>
    </source>
</evidence>
<evidence type="ECO:0000256" key="1">
    <source>
        <dbReference type="ARBA" id="ARBA00000213"/>
    </source>
</evidence>
<dbReference type="PRINTS" id="PR00416">
    <property type="entry name" value="EUTPISMRASEI"/>
</dbReference>
<dbReference type="InterPro" id="IPR035447">
    <property type="entry name" value="DNA_topo_I_N_sf"/>
</dbReference>
<dbReference type="InterPro" id="IPR014711">
    <property type="entry name" value="TopoI_cat_a-hlx-sub_euk"/>
</dbReference>
<dbReference type="PANTHER" id="PTHR10290:SF3">
    <property type="entry name" value="DNA TOPOISOMERASE 1"/>
    <property type="match status" value="1"/>
</dbReference>
<dbReference type="AlphaFoldDB" id="A0A6C0L201"/>
<dbReference type="GO" id="GO:0006265">
    <property type="term" value="P:DNA topological change"/>
    <property type="evidence" value="ECO:0007669"/>
    <property type="project" value="InterPro"/>
</dbReference>
<dbReference type="EMBL" id="MN741028">
    <property type="protein sequence ID" value="QHU23386.1"/>
    <property type="molecule type" value="Genomic_DNA"/>
</dbReference>
<keyword evidence="5" id="KW-0238">DNA-binding</keyword>
<keyword evidence="6" id="KW-0413">Isomerase</keyword>
<dbReference type="PANTHER" id="PTHR10290">
    <property type="entry name" value="DNA TOPOISOMERASE I"/>
    <property type="match status" value="1"/>
</dbReference>
<evidence type="ECO:0000256" key="6">
    <source>
        <dbReference type="ARBA" id="ARBA00023235"/>
    </source>
</evidence>
<dbReference type="InterPro" id="IPR051062">
    <property type="entry name" value="Topoisomerase_IB"/>
</dbReference>
<dbReference type="GO" id="GO:0003677">
    <property type="term" value="F:DNA binding"/>
    <property type="evidence" value="ECO:0007669"/>
    <property type="project" value="UniProtKB-KW"/>
</dbReference>
<evidence type="ECO:0000256" key="5">
    <source>
        <dbReference type="ARBA" id="ARBA00023125"/>
    </source>
</evidence>
<evidence type="ECO:0000256" key="4">
    <source>
        <dbReference type="ARBA" id="ARBA00023029"/>
    </source>
</evidence>
<reference evidence="8" key="1">
    <citation type="journal article" date="2020" name="Nature">
        <title>Giant virus diversity and host interactions through global metagenomics.</title>
        <authorList>
            <person name="Schulz F."/>
            <person name="Roux S."/>
            <person name="Paez-Espino D."/>
            <person name="Jungbluth S."/>
            <person name="Walsh D.A."/>
            <person name="Denef V.J."/>
            <person name="McMahon K.D."/>
            <person name="Konstantinidis K.T."/>
            <person name="Eloe-Fadrosh E.A."/>
            <person name="Kyrpides N.C."/>
            <person name="Woyke T."/>
        </authorList>
    </citation>
    <scope>NUCLEOTIDE SEQUENCE</scope>
    <source>
        <strain evidence="8">GVMAG-S-ERX555907-94</strain>
    </source>
</reference>
<accession>A0A6C0L201</accession>
<name>A0A6C0L201_9ZZZZ</name>
<keyword evidence="4" id="KW-0799">Topoisomerase</keyword>
<feature type="domain" description="DNA topoisomerase I catalytic core eukaryotic-type" evidence="7">
    <location>
        <begin position="83"/>
        <end position="290"/>
    </location>
</feature>
<dbReference type="Gene3D" id="3.30.66.10">
    <property type="entry name" value="DNA topoisomerase I domain"/>
    <property type="match status" value="1"/>
</dbReference>
<dbReference type="InterPro" id="IPR011010">
    <property type="entry name" value="DNA_brk_join_enz"/>
</dbReference>
<evidence type="ECO:0000313" key="8">
    <source>
        <dbReference type="EMBL" id="QHU23386.1"/>
    </source>
</evidence>
<dbReference type="InterPro" id="IPR001631">
    <property type="entry name" value="TopoI"/>
</dbReference>
<dbReference type="InterPro" id="IPR013500">
    <property type="entry name" value="TopoI_cat_euk"/>
</dbReference>
<dbReference type="SUPFAM" id="SSF56349">
    <property type="entry name" value="DNA breaking-rejoining enzymes"/>
    <property type="match status" value="1"/>
</dbReference>
<dbReference type="Gene3D" id="3.90.15.10">
    <property type="entry name" value="Topoisomerase I, Chain A, domain 3"/>
    <property type="match status" value="1"/>
</dbReference>
<dbReference type="Pfam" id="PF01028">
    <property type="entry name" value="Topoisom_I"/>
    <property type="match status" value="1"/>
</dbReference>
<evidence type="ECO:0000259" key="7">
    <source>
        <dbReference type="Pfam" id="PF01028"/>
    </source>
</evidence>
<dbReference type="SUPFAM" id="SSF55869">
    <property type="entry name" value="DNA topoisomerase I domain"/>
    <property type="match status" value="1"/>
</dbReference>
<dbReference type="EC" id="5.6.2.1" evidence="3"/>
<comment type="similarity">
    <text evidence="2">Belongs to the type IB topoisomerase family.</text>
</comment>
<proteinExistence type="inferred from homology"/>
<comment type="catalytic activity">
    <reaction evidence="1">
        <text>ATP-independent breakage of single-stranded DNA, followed by passage and rejoining.</text>
        <dbReference type="EC" id="5.6.2.1"/>
    </reaction>
</comment>
<protein>
    <recommendedName>
        <fullName evidence="3">DNA topoisomerase</fullName>
        <ecNumber evidence="3">5.6.2.1</ecNumber>
    </recommendedName>
</protein>
<dbReference type="GO" id="GO:0003917">
    <property type="term" value="F:DNA topoisomerase type I (single strand cut, ATP-independent) activity"/>
    <property type="evidence" value="ECO:0007669"/>
    <property type="project" value="UniProtKB-EC"/>
</dbReference>
<sequence length="334" mass="40217">MIYYMEEYIVRKISKKRNQKYYHKYYDINDQLITDNQYIQKHTEGFYIPPAYDNVKINLHKKNKVRAIGYDTKNRPQYIYNKEFITQQQDKKFNHMVHFGKKFNTINRKINEDLYSVKDSKEKQIAIILKLIMDCHFRVGNERYNKENKSYGTTTLEIKHMKVKKNEVIIDFIGKKKVRNICTVKNKRVVKSLREKKRTHKKNDRIFSYRKGEKYFTIQSRDVNHYLKQFGKFTTKNFRTWGANIELITQLLHHSKKNNSKTKKENQAILKQSIEKVASKLHNTPAVCKSNYLDPELIRFFTNDSNGFSKKFLQDNKINRETICKEYITFLESI</sequence>
<organism evidence="8">
    <name type="scientific">viral metagenome</name>
    <dbReference type="NCBI Taxonomy" id="1070528"/>
    <lineage>
        <taxon>unclassified sequences</taxon>
        <taxon>metagenomes</taxon>
        <taxon>organismal metagenomes</taxon>
    </lineage>
</organism>
<dbReference type="PROSITE" id="PS52038">
    <property type="entry name" value="TOPO_IB_2"/>
    <property type="match status" value="1"/>
</dbReference>